<protein>
    <recommendedName>
        <fullName evidence="4">Kinesin motor domain-containing protein</fullName>
    </recommendedName>
</protein>
<dbReference type="PANTHER" id="PTHR47968:SF49">
    <property type="entry name" value="KINESIN MOTOR DOMAIN-CONTAINING PROTEIN"/>
    <property type="match status" value="1"/>
</dbReference>
<feature type="coiled-coil region" evidence="3">
    <location>
        <begin position="95"/>
        <end position="122"/>
    </location>
</feature>
<dbReference type="InterPro" id="IPR027417">
    <property type="entry name" value="P-loop_NTPase"/>
</dbReference>
<dbReference type="EMBL" id="QGKV02001556">
    <property type="protein sequence ID" value="KAF3519082.1"/>
    <property type="molecule type" value="Genomic_DNA"/>
</dbReference>
<evidence type="ECO:0000256" key="1">
    <source>
        <dbReference type="ARBA" id="ARBA00023175"/>
    </source>
</evidence>
<gene>
    <name evidence="5" type="ORF">DY000_02060724</name>
</gene>
<reference evidence="5 6" key="1">
    <citation type="journal article" date="2020" name="BMC Genomics">
        <title>Intraspecific diversification of the crop wild relative Brassica cretica Lam. using demographic model selection.</title>
        <authorList>
            <person name="Kioukis A."/>
            <person name="Michalopoulou V.A."/>
            <person name="Briers L."/>
            <person name="Pirintsos S."/>
            <person name="Studholme D.J."/>
            <person name="Pavlidis P."/>
            <person name="Sarris P.F."/>
        </authorList>
    </citation>
    <scope>NUCLEOTIDE SEQUENCE [LARGE SCALE GENOMIC DNA]</scope>
    <source>
        <strain evidence="6">cv. PFS-1207/04</strain>
    </source>
</reference>
<dbReference type="PROSITE" id="PS50067">
    <property type="entry name" value="KINESIN_MOTOR_2"/>
    <property type="match status" value="1"/>
</dbReference>
<keyword evidence="1" id="KW-0505">Motor protein</keyword>
<dbReference type="Proteomes" id="UP000266723">
    <property type="component" value="Unassembled WGS sequence"/>
</dbReference>
<feature type="domain" description="Kinesin motor" evidence="4">
    <location>
        <begin position="1"/>
        <end position="86"/>
    </location>
</feature>
<accession>A0ABQ7AYC6</accession>
<comment type="caution">
    <text evidence="2">Lacks conserved residue(s) required for the propagation of feature annotation.</text>
</comment>
<sequence length="309" mass="35310">MFLPFLVQNALRNSIPRAGHSMYFRVKGPQSPARHIPFRDSKLTLILQSSLGGNARTAIICTMNPARIHVEQSRNTLLFASCAKEVTTNAQVNIVMSDKVLVKHLQRELAKLESELRSPRQALVVSDTTELLMDKDLQIQKIGSIQIMANQGVDTWKTRTRRTVASKARSREESNIQTERSYLQFIKIENKNTLFDLPCSSSVTRKFFDRPLDSKCFNVGAWGELFVRVGKNDELMSSDNWSVDDGTASFFVFPADKRVPSRWSPQGSFFVTAADHNMVIIWGSRRYCTDFGRLLRFCHYQVFFVFILK</sequence>
<evidence type="ECO:0000256" key="3">
    <source>
        <dbReference type="SAM" id="Coils"/>
    </source>
</evidence>
<dbReference type="Pfam" id="PF00225">
    <property type="entry name" value="Kinesin"/>
    <property type="match status" value="1"/>
</dbReference>
<proteinExistence type="inferred from homology"/>
<dbReference type="InterPro" id="IPR027640">
    <property type="entry name" value="Kinesin-like_fam"/>
</dbReference>
<evidence type="ECO:0000313" key="5">
    <source>
        <dbReference type="EMBL" id="KAF3519082.1"/>
    </source>
</evidence>
<keyword evidence="3" id="KW-0175">Coiled coil</keyword>
<name>A0ABQ7AYC6_BRACR</name>
<dbReference type="SUPFAM" id="SSF52540">
    <property type="entry name" value="P-loop containing nucleoside triphosphate hydrolases"/>
    <property type="match status" value="1"/>
</dbReference>
<dbReference type="PANTHER" id="PTHR47968">
    <property type="entry name" value="CENTROMERE PROTEIN E"/>
    <property type="match status" value="1"/>
</dbReference>
<evidence type="ECO:0000256" key="2">
    <source>
        <dbReference type="PROSITE-ProRule" id="PRU00283"/>
    </source>
</evidence>
<dbReference type="Gene3D" id="1.20.58.1980">
    <property type="match status" value="1"/>
</dbReference>
<evidence type="ECO:0000313" key="6">
    <source>
        <dbReference type="Proteomes" id="UP000266723"/>
    </source>
</evidence>
<keyword evidence="6" id="KW-1185">Reference proteome</keyword>
<organism evidence="5 6">
    <name type="scientific">Brassica cretica</name>
    <name type="common">Mustard</name>
    <dbReference type="NCBI Taxonomy" id="69181"/>
    <lineage>
        <taxon>Eukaryota</taxon>
        <taxon>Viridiplantae</taxon>
        <taxon>Streptophyta</taxon>
        <taxon>Embryophyta</taxon>
        <taxon>Tracheophyta</taxon>
        <taxon>Spermatophyta</taxon>
        <taxon>Magnoliopsida</taxon>
        <taxon>eudicotyledons</taxon>
        <taxon>Gunneridae</taxon>
        <taxon>Pentapetalae</taxon>
        <taxon>rosids</taxon>
        <taxon>malvids</taxon>
        <taxon>Brassicales</taxon>
        <taxon>Brassicaceae</taxon>
        <taxon>Brassiceae</taxon>
        <taxon>Brassica</taxon>
    </lineage>
</organism>
<dbReference type="InterPro" id="IPR001752">
    <property type="entry name" value="Kinesin_motor_dom"/>
</dbReference>
<comment type="caution">
    <text evidence="5">The sequence shown here is derived from an EMBL/GenBank/DDBJ whole genome shotgun (WGS) entry which is preliminary data.</text>
</comment>
<comment type="similarity">
    <text evidence="2">Belongs to the TRAFAC class myosin-kinesin ATPase superfamily. Kinesin family.</text>
</comment>
<evidence type="ECO:0000259" key="4">
    <source>
        <dbReference type="PROSITE" id="PS50067"/>
    </source>
</evidence>